<comment type="similarity">
    <text evidence="2">Belongs to the threonine synthase family.</text>
</comment>
<feature type="modified residue" description="N6-(pyridoxal phosphate)lysine" evidence="6">
    <location>
        <position position="113"/>
    </location>
</feature>
<dbReference type="Proteomes" id="UP000735302">
    <property type="component" value="Unassembled WGS sequence"/>
</dbReference>
<dbReference type="CDD" id="cd01560">
    <property type="entry name" value="Thr-synth_2"/>
    <property type="match status" value="1"/>
</dbReference>
<name>A0AAV4DCN6_9GAST</name>
<gene>
    <name evidence="9" type="ORF">PoB_006848400</name>
</gene>
<evidence type="ECO:0000259" key="8">
    <source>
        <dbReference type="Pfam" id="PF14821"/>
    </source>
</evidence>
<dbReference type="InterPro" id="IPR004450">
    <property type="entry name" value="Thr_synthase-like"/>
</dbReference>
<dbReference type="GO" id="GO:0030170">
    <property type="term" value="F:pyridoxal phosphate binding"/>
    <property type="evidence" value="ECO:0007669"/>
    <property type="project" value="TreeGrafter"/>
</dbReference>
<dbReference type="Gene3D" id="3.40.50.1100">
    <property type="match status" value="2"/>
</dbReference>
<sequence length="475" mass="52637">MKFHSTRGGVSGVSFKEMLLSGYASDGGMYLPETIPTVSKATLCSWAGLPYDELAFKIASYFIEEVDIPATDLQAIFKRAFSTFSEREVVPVARLQNGLVIMELFHGRSLAFKDLSMSCIGNFYNYFLGEGKRHMTLIVCTSGDTGSSAIEAVRGFDKVDVVVMLPRGRCTKIQELMMTTVQDSNVHVYRMDGSSDDIDVVTRDMFSDPSFVKEHNLASASSLNFTRVLIQMVHIFYTYLQLCPAADGEVEMVLPTGGAGNVTAGMIAREMGLPVRFVCAVNDNNVLSRMMDDGQCDLGDIHVTLAPAMDIQFAYNLERIWYLCSGGDSALIKKVMEDVDKGSVNIPSNVLNKMKSAIKVYTVCGDKEIRDTIKRCWEENKYHICPHTAVGVAYYYKHRKDINGPCAVLATASPLKFPEAITASEVPAPTSERMRELLIAPTRYTDLEKDENWTAIVRAKVEAISKQKALLQRSS</sequence>
<dbReference type="GO" id="GO:0016829">
    <property type="term" value="F:lyase activity"/>
    <property type="evidence" value="ECO:0007669"/>
    <property type="project" value="UniProtKB-KW"/>
</dbReference>
<keyword evidence="4 6" id="KW-0663">Pyridoxal phosphate</keyword>
<evidence type="ECO:0000313" key="9">
    <source>
        <dbReference type="EMBL" id="GFO41979.1"/>
    </source>
</evidence>
<keyword evidence="5" id="KW-0456">Lyase</keyword>
<dbReference type="InterPro" id="IPR051166">
    <property type="entry name" value="Threonine_Synthase"/>
</dbReference>
<dbReference type="FunFam" id="3.40.50.1100:FF:000047">
    <property type="entry name" value="Threonine synthase like 2"/>
    <property type="match status" value="1"/>
</dbReference>
<dbReference type="InterPro" id="IPR036052">
    <property type="entry name" value="TrpB-like_PALP_sf"/>
</dbReference>
<evidence type="ECO:0000256" key="1">
    <source>
        <dbReference type="ARBA" id="ARBA00001933"/>
    </source>
</evidence>
<dbReference type="InterPro" id="IPR001926">
    <property type="entry name" value="TrpB-like_PALP"/>
</dbReference>
<accession>A0AAV4DCN6</accession>
<dbReference type="SUPFAM" id="SSF53686">
    <property type="entry name" value="Tryptophan synthase beta subunit-like PLP-dependent enzymes"/>
    <property type="match status" value="1"/>
</dbReference>
<dbReference type="AlphaFoldDB" id="A0AAV4DCN6"/>
<comment type="caution">
    <text evidence="9">The sequence shown here is derived from an EMBL/GenBank/DDBJ whole genome shotgun (WGS) entry which is preliminary data.</text>
</comment>
<dbReference type="NCBIfam" id="TIGR00260">
    <property type="entry name" value="thrC"/>
    <property type="match status" value="1"/>
</dbReference>
<dbReference type="Gene3D" id="3.90.1380.10">
    <property type="entry name" value="Threonine synthase, N-terminal domain"/>
    <property type="match status" value="1"/>
</dbReference>
<evidence type="ECO:0000256" key="2">
    <source>
        <dbReference type="ARBA" id="ARBA00005517"/>
    </source>
</evidence>
<evidence type="ECO:0000256" key="5">
    <source>
        <dbReference type="ARBA" id="ARBA00023239"/>
    </source>
</evidence>
<reference evidence="9 10" key="1">
    <citation type="journal article" date="2021" name="Elife">
        <title>Chloroplast acquisition without the gene transfer in kleptoplastic sea slugs, Plakobranchus ocellatus.</title>
        <authorList>
            <person name="Maeda T."/>
            <person name="Takahashi S."/>
            <person name="Yoshida T."/>
            <person name="Shimamura S."/>
            <person name="Takaki Y."/>
            <person name="Nagai Y."/>
            <person name="Toyoda A."/>
            <person name="Suzuki Y."/>
            <person name="Arimoto A."/>
            <person name="Ishii H."/>
            <person name="Satoh N."/>
            <person name="Nishiyama T."/>
            <person name="Hasebe M."/>
            <person name="Maruyama T."/>
            <person name="Minagawa J."/>
            <person name="Obokata J."/>
            <person name="Shigenobu S."/>
        </authorList>
    </citation>
    <scope>NUCLEOTIDE SEQUENCE [LARGE SCALE GENOMIC DNA]</scope>
</reference>
<dbReference type="GO" id="GO:0009071">
    <property type="term" value="P:serine family amino acid catabolic process"/>
    <property type="evidence" value="ECO:0007669"/>
    <property type="project" value="TreeGrafter"/>
</dbReference>
<dbReference type="Pfam" id="PF00291">
    <property type="entry name" value="PALP"/>
    <property type="match status" value="1"/>
</dbReference>
<dbReference type="FunFam" id="3.90.1380.10:FF:000003">
    <property type="entry name" value="THR4p Threonine synthase"/>
    <property type="match status" value="1"/>
</dbReference>
<dbReference type="InterPro" id="IPR037158">
    <property type="entry name" value="Thr_synth_N_sf"/>
</dbReference>
<evidence type="ECO:0000256" key="4">
    <source>
        <dbReference type="ARBA" id="ARBA00022898"/>
    </source>
</evidence>
<dbReference type="EMBL" id="BLXT01007741">
    <property type="protein sequence ID" value="GFO41979.1"/>
    <property type="molecule type" value="Genomic_DNA"/>
</dbReference>
<evidence type="ECO:0000256" key="3">
    <source>
        <dbReference type="ARBA" id="ARBA00021942"/>
    </source>
</evidence>
<feature type="domain" description="Tryptophan synthase beta chain-like PALP" evidence="7">
    <location>
        <begin position="102"/>
        <end position="405"/>
    </location>
</feature>
<feature type="domain" description="Threonine synthase N-terminal" evidence="8">
    <location>
        <begin position="2"/>
        <end position="81"/>
    </location>
</feature>
<dbReference type="Pfam" id="PF14821">
    <property type="entry name" value="Thr_synth_N"/>
    <property type="match status" value="1"/>
</dbReference>
<proteinExistence type="inferred from homology"/>
<dbReference type="PANTHER" id="PTHR42690:SF1">
    <property type="entry name" value="THREONINE SYNTHASE-LIKE 2"/>
    <property type="match status" value="1"/>
</dbReference>
<protein>
    <recommendedName>
        <fullName evidence="3">Threonine synthase-like 2</fullName>
    </recommendedName>
</protein>
<evidence type="ECO:0000256" key="6">
    <source>
        <dbReference type="PIRSR" id="PIRSR604450-51"/>
    </source>
</evidence>
<evidence type="ECO:0000313" key="10">
    <source>
        <dbReference type="Proteomes" id="UP000735302"/>
    </source>
</evidence>
<keyword evidence="10" id="KW-1185">Reference proteome</keyword>
<dbReference type="InterPro" id="IPR029144">
    <property type="entry name" value="Thr_synth_N"/>
</dbReference>
<comment type="cofactor">
    <cofactor evidence="1 6">
        <name>pyridoxal 5'-phosphate</name>
        <dbReference type="ChEBI" id="CHEBI:597326"/>
    </cofactor>
</comment>
<dbReference type="GO" id="GO:0046360">
    <property type="term" value="P:2-oxobutyrate biosynthetic process"/>
    <property type="evidence" value="ECO:0007669"/>
    <property type="project" value="TreeGrafter"/>
</dbReference>
<dbReference type="PANTHER" id="PTHR42690">
    <property type="entry name" value="THREONINE SYNTHASE FAMILY MEMBER"/>
    <property type="match status" value="1"/>
</dbReference>
<organism evidence="9 10">
    <name type="scientific">Plakobranchus ocellatus</name>
    <dbReference type="NCBI Taxonomy" id="259542"/>
    <lineage>
        <taxon>Eukaryota</taxon>
        <taxon>Metazoa</taxon>
        <taxon>Spiralia</taxon>
        <taxon>Lophotrochozoa</taxon>
        <taxon>Mollusca</taxon>
        <taxon>Gastropoda</taxon>
        <taxon>Heterobranchia</taxon>
        <taxon>Euthyneura</taxon>
        <taxon>Panpulmonata</taxon>
        <taxon>Sacoglossa</taxon>
        <taxon>Placobranchoidea</taxon>
        <taxon>Plakobranchidae</taxon>
        <taxon>Plakobranchus</taxon>
    </lineage>
</organism>
<evidence type="ECO:0000259" key="7">
    <source>
        <dbReference type="Pfam" id="PF00291"/>
    </source>
</evidence>